<feature type="active site" description="Proton acceptor; for dehydratase activity" evidence="9">
    <location>
        <position position="1005"/>
    </location>
</feature>
<dbReference type="InterPro" id="IPR049900">
    <property type="entry name" value="PKS_mFAS_DH"/>
</dbReference>
<dbReference type="Pfam" id="PF00550">
    <property type="entry name" value="PP-binding"/>
    <property type="match status" value="1"/>
</dbReference>
<dbReference type="InterPro" id="IPR020841">
    <property type="entry name" value="PKS_Beta-ketoAc_synthase_dom"/>
</dbReference>
<dbReference type="GO" id="GO:0006633">
    <property type="term" value="P:fatty acid biosynthetic process"/>
    <property type="evidence" value="ECO:0007669"/>
    <property type="project" value="InterPro"/>
</dbReference>
<evidence type="ECO:0000256" key="9">
    <source>
        <dbReference type="PROSITE-ProRule" id="PRU01363"/>
    </source>
</evidence>
<dbReference type="Pfam" id="PF21089">
    <property type="entry name" value="PKS_DH_N"/>
    <property type="match status" value="1"/>
</dbReference>
<dbReference type="InterPro" id="IPR050091">
    <property type="entry name" value="PKS_NRPS_Biosynth_Enz"/>
</dbReference>
<keyword evidence="3" id="KW-0597">Phosphoprotein</keyword>
<dbReference type="InterPro" id="IPR020843">
    <property type="entry name" value="ER"/>
</dbReference>
<dbReference type="PhylomeDB" id="B8MFT5"/>
<keyword evidence="8 12" id="KW-0012">Acyltransferase</keyword>
<dbReference type="InterPro" id="IPR036736">
    <property type="entry name" value="ACP-like_sf"/>
</dbReference>
<dbReference type="PROSITE" id="PS52019">
    <property type="entry name" value="PKS_MFAS_DH"/>
    <property type="match status" value="1"/>
</dbReference>
<evidence type="ECO:0000256" key="4">
    <source>
        <dbReference type="ARBA" id="ARBA00022679"/>
    </source>
</evidence>
<dbReference type="InterPro" id="IPR032821">
    <property type="entry name" value="PKS_assoc"/>
</dbReference>
<gene>
    <name evidence="12" type="ORF">TSTA_009240</name>
</gene>
<dbReference type="SUPFAM" id="SSF53901">
    <property type="entry name" value="Thiolase-like"/>
    <property type="match status" value="1"/>
</dbReference>
<dbReference type="EMBL" id="EQ962656">
    <property type="protein sequence ID" value="EED15802.1"/>
    <property type="molecule type" value="Genomic_DNA"/>
</dbReference>
<dbReference type="Pfam" id="PF00698">
    <property type="entry name" value="Acyl_transf_1"/>
    <property type="match status" value="1"/>
</dbReference>
<evidence type="ECO:0000259" key="10">
    <source>
        <dbReference type="PROSITE" id="PS52004"/>
    </source>
</evidence>
<dbReference type="Gene3D" id="3.40.366.10">
    <property type="entry name" value="Malonyl-Coenzyme A Acyl Carrier Protein, domain 2"/>
    <property type="match status" value="1"/>
</dbReference>
<protein>
    <submittedName>
        <fullName evidence="12">Polyketide synthase, putative</fullName>
        <ecNumber evidence="12">2.3.1.161</ecNumber>
    </submittedName>
</protein>
<dbReference type="GO" id="GO:0004315">
    <property type="term" value="F:3-oxoacyl-[acyl-carrier-protein] synthase activity"/>
    <property type="evidence" value="ECO:0007669"/>
    <property type="project" value="InterPro"/>
</dbReference>
<keyword evidence="7" id="KW-0511">Multifunctional enzyme</keyword>
<dbReference type="InterPro" id="IPR042104">
    <property type="entry name" value="PKS_dehydratase_sf"/>
</dbReference>
<dbReference type="InterPro" id="IPR016036">
    <property type="entry name" value="Malonyl_transacylase_ACP-bd"/>
</dbReference>
<dbReference type="InterPro" id="IPR020807">
    <property type="entry name" value="PKS_DH"/>
</dbReference>
<comment type="pathway">
    <text evidence="1">Secondary metabolite biosynthesis.</text>
</comment>
<dbReference type="HOGENOM" id="CLU_000022_31_0_1"/>
<dbReference type="InterPro" id="IPR001227">
    <property type="entry name" value="Ac_transferase_dom_sf"/>
</dbReference>
<dbReference type="STRING" id="441959.B8MFT5"/>
<name>B8MFT5_TALSN</name>
<dbReference type="PANTHER" id="PTHR43775">
    <property type="entry name" value="FATTY ACID SYNTHASE"/>
    <property type="match status" value="1"/>
</dbReference>
<dbReference type="Gene3D" id="3.30.70.3290">
    <property type="match status" value="1"/>
</dbReference>
<dbReference type="InterPro" id="IPR016039">
    <property type="entry name" value="Thiolase-like"/>
</dbReference>
<dbReference type="InParanoid" id="B8MFT5"/>
<dbReference type="Pfam" id="PF08659">
    <property type="entry name" value="KR"/>
    <property type="match status" value="1"/>
</dbReference>
<dbReference type="GO" id="GO:0050637">
    <property type="term" value="F:lovastatin nonaketide synthase activity"/>
    <property type="evidence" value="ECO:0007669"/>
    <property type="project" value="UniProtKB-EC"/>
</dbReference>
<evidence type="ECO:0000256" key="1">
    <source>
        <dbReference type="ARBA" id="ARBA00005179"/>
    </source>
</evidence>
<dbReference type="Proteomes" id="UP000001745">
    <property type="component" value="Unassembled WGS sequence"/>
</dbReference>
<proteinExistence type="predicted"/>
<dbReference type="Pfam" id="PF02801">
    <property type="entry name" value="Ketoacyl-synt_C"/>
    <property type="match status" value="1"/>
</dbReference>
<dbReference type="GeneID" id="8100785"/>
<dbReference type="Pfam" id="PF08240">
    <property type="entry name" value="ADH_N"/>
    <property type="match status" value="1"/>
</dbReference>
<evidence type="ECO:0000256" key="5">
    <source>
        <dbReference type="ARBA" id="ARBA00022857"/>
    </source>
</evidence>
<dbReference type="PANTHER" id="PTHR43775:SF50">
    <property type="entry name" value="HIGHLY REDUCING POLYKETIDE SYNTHASE SRDA"/>
    <property type="match status" value="1"/>
</dbReference>
<dbReference type="Gene3D" id="3.90.180.10">
    <property type="entry name" value="Medium-chain alcohol dehydrogenases, catalytic domain"/>
    <property type="match status" value="1"/>
</dbReference>
<dbReference type="OMA" id="GYGMISE"/>
<evidence type="ECO:0000313" key="13">
    <source>
        <dbReference type="Proteomes" id="UP000001745"/>
    </source>
</evidence>
<keyword evidence="13" id="KW-1185">Reference proteome</keyword>
<dbReference type="PROSITE" id="PS00606">
    <property type="entry name" value="KS3_1"/>
    <property type="match status" value="1"/>
</dbReference>
<dbReference type="InterPro" id="IPR036291">
    <property type="entry name" value="NAD(P)-bd_dom_sf"/>
</dbReference>
<dbReference type="Pfam" id="PF14765">
    <property type="entry name" value="PS-DH"/>
    <property type="match status" value="1"/>
</dbReference>
<dbReference type="InterPro" id="IPR014043">
    <property type="entry name" value="Acyl_transferase_dom"/>
</dbReference>
<evidence type="ECO:0000256" key="6">
    <source>
        <dbReference type="ARBA" id="ARBA00023002"/>
    </source>
</evidence>
<dbReference type="Gene3D" id="3.10.129.110">
    <property type="entry name" value="Polyketide synthase dehydratase"/>
    <property type="match status" value="1"/>
</dbReference>
<evidence type="ECO:0000256" key="7">
    <source>
        <dbReference type="ARBA" id="ARBA00023268"/>
    </source>
</evidence>
<dbReference type="InterPro" id="IPR013968">
    <property type="entry name" value="PKS_KR"/>
</dbReference>
<dbReference type="SUPFAM" id="SSF47336">
    <property type="entry name" value="ACP-like"/>
    <property type="match status" value="1"/>
</dbReference>
<feature type="active site" description="Proton donor; for dehydratase activity" evidence="9">
    <location>
        <position position="1197"/>
    </location>
</feature>
<evidence type="ECO:0000256" key="2">
    <source>
        <dbReference type="ARBA" id="ARBA00022450"/>
    </source>
</evidence>
<dbReference type="InterPro" id="IPR049551">
    <property type="entry name" value="PKS_DH_C"/>
</dbReference>
<dbReference type="SMART" id="SM00827">
    <property type="entry name" value="PKS_AT"/>
    <property type="match status" value="1"/>
</dbReference>
<dbReference type="InterPro" id="IPR011032">
    <property type="entry name" value="GroES-like_sf"/>
</dbReference>
<dbReference type="SMART" id="SM00825">
    <property type="entry name" value="PKS_KS"/>
    <property type="match status" value="1"/>
</dbReference>
<accession>B8MFT5</accession>
<dbReference type="CDD" id="cd05195">
    <property type="entry name" value="enoyl_red"/>
    <property type="match status" value="1"/>
</dbReference>
<dbReference type="Gene3D" id="1.10.1200.10">
    <property type="entry name" value="ACP-like"/>
    <property type="match status" value="1"/>
</dbReference>
<keyword evidence="5" id="KW-0521">NADP</keyword>
<dbReference type="GO" id="GO:0016491">
    <property type="term" value="F:oxidoreductase activity"/>
    <property type="evidence" value="ECO:0007669"/>
    <property type="project" value="UniProtKB-KW"/>
</dbReference>
<dbReference type="Pfam" id="PF00109">
    <property type="entry name" value="ketoacyl-synt"/>
    <property type="match status" value="1"/>
</dbReference>
<dbReference type="eggNOG" id="KOG1202">
    <property type="taxonomic scope" value="Eukaryota"/>
</dbReference>
<dbReference type="Gene3D" id="3.40.50.720">
    <property type="entry name" value="NAD(P)-binding Rossmann-like Domain"/>
    <property type="match status" value="2"/>
</dbReference>
<evidence type="ECO:0000256" key="8">
    <source>
        <dbReference type="ARBA" id="ARBA00023315"/>
    </source>
</evidence>
<dbReference type="SMART" id="SM00826">
    <property type="entry name" value="PKS_DH"/>
    <property type="match status" value="1"/>
</dbReference>
<dbReference type="InterPro" id="IPR013149">
    <property type="entry name" value="ADH-like_C"/>
</dbReference>
<dbReference type="InterPro" id="IPR057326">
    <property type="entry name" value="KR_dom"/>
</dbReference>
<keyword evidence="4 12" id="KW-0808">Transferase</keyword>
<dbReference type="SMART" id="SM00822">
    <property type="entry name" value="PKS_KR"/>
    <property type="match status" value="1"/>
</dbReference>
<keyword evidence="6" id="KW-0560">Oxidoreductase</keyword>
<dbReference type="GO" id="GO:0044550">
    <property type="term" value="P:secondary metabolite biosynthetic process"/>
    <property type="evidence" value="ECO:0007669"/>
    <property type="project" value="UniProtKB-ARBA"/>
</dbReference>
<dbReference type="InterPro" id="IPR014030">
    <property type="entry name" value="Ketoacyl_synth_N"/>
</dbReference>
<dbReference type="SUPFAM" id="SSF51735">
    <property type="entry name" value="NAD(P)-binding Rossmann-fold domains"/>
    <property type="match status" value="2"/>
</dbReference>
<dbReference type="SMART" id="SM00829">
    <property type="entry name" value="PKS_ER"/>
    <property type="match status" value="1"/>
</dbReference>
<dbReference type="SUPFAM" id="SSF52151">
    <property type="entry name" value="FabD/lysophospholipase-like"/>
    <property type="match status" value="1"/>
</dbReference>
<dbReference type="RefSeq" id="XP_002483036.1">
    <property type="nucleotide sequence ID" value="XM_002482991.1"/>
</dbReference>
<dbReference type="GO" id="GO:1901336">
    <property type="term" value="P:lactone biosynthetic process"/>
    <property type="evidence" value="ECO:0007669"/>
    <property type="project" value="UniProtKB-ARBA"/>
</dbReference>
<dbReference type="InterPro" id="IPR013154">
    <property type="entry name" value="ADH-like_N"/>
</dbReference>
<dbReference type="SUPFAM" id="SSF55048">
    <property type="entry name" value="Probable ACP-binding domain of malonyl-CoA ACP transacylase"/>
    <property type="match status" value="1"/>
</dbReference>
<dbReference type="InterPro" id="IPR016035">
    <property type="entry name" value="Acyl_Trfase/lysoPLipase"/>
</dbReference>
<dbReference type="Pfam" id="PF00107">
    <property type="entry name" value="ADH_zinc_N"/>
    <property type="match status" value="1"/>
</dbReference>
<dbReference type="CDD" id="cd00833">
    <property type="entry name" value="PKS"/>
    <property type="match status" value="1"/>
</dbReference>
<dbReference type="SUPFAM" id="SSF50129">
    <property type="entry name" value="GroES-like"/>
    <property type="match status" value="1"/>
</dbReference>
<organism evidence="12 13">
    <name type="scientific">Talaromyces stipitatus (strain ATCC 10500 / CBS 375.48 / QM 6759 / NRRL 1006)</name>
    <name type="common">Penicillium stipitatum</name>
    <dbReference type="NCBI Taxonomy" id="441959"/>
    <lineage>
        <taxon>Eukaryota</taxon>
        <taxon>Fungi</taxon>
        <taxon>Dikarya</taxon>
        <taxon>Ascomycota</taxon>
        <taxon>Pezizomycotina</taxon>
        <taxon>Eurotiomycetes</taxon>
        <taxon>Eurotiomycetidae</taxon>
        <taxon>Eurotiales</taxon>
        <taxon>Trichocomaceae</taxon>
        <taxon>Talaromyces</taxon>
        <taxon>Talaromyces sect. Talaromyces</taxon>
    </lineage>
</organism>
<dbReference type="EC" id="2.3.1.161" evidence="12"/>
<dbReference type="Pfam" id="PF16197">
    <property type="entry name" value="KAsynt_C_assoc"/>
    <property type="match status" value="1"/>
</dbReference>
<dbReference type="InterPro" id="IPR049552">
    <property type="entry name" value="PKS_DH_N"/>
</dbReference>
<evidence type="ECO:0000256" key="3">
    <source>
        <dbReference type="ARBA" id="ARBA00022553"/>
    </source>
</evidence>
<dbReference type="InterPro" id="IPR018201">
    <property type="entry name" value="Ketoacyl_synth_AS"/>
</dbReference>
<evidence type="ECO:0000313" key="12">
    <source>
        <dbReference type="EMBL" id="EED15802.1"/>
    </source>
</evidence>
<sequence length="2436" mass="268706">MLSTIEANSSQVQDVGLQRHPIAIVGIGCRLPGEASTSSRLWELLFHGKSGHGPVPSSRFNADGFLHPDPDRPGSIHTKGGYFIKEDTRGFENEFFGINHLEAGSMDPQQRKLLEVVYESFENGGIRLEDVNGSNTGVFVGNFTNDFMVAQYKDPEYFSRYSAIGAEPTILSNRITHCFDLRGPSFVLDTACSSSLYALHLACISLDTHDCNAAVVAAANLIQSVEQQMIAVKAGILSPDGISHTFDEAANGYGRAEGVSALYLKRLDDAIANGDPVRAVIRGTAVNGNGRTPGIMQPSVKGQEAVMRAAHRRAGLRPDETGYVELHGTGTKVGDPIEVEAVARVFQRRDDVPILVGGIKPTLGHSEGASGISSVIKVVLALERNLIPATIGVENVNPSIKLSEWNVDIVRTNREWPDAAVRRAGVNSFGFGGANAHAIIEADPSRALQDGLERVVVNENGKGDSLCQNGDFIIQMDGDAVADKQLDFPGIYLFSTNTHDSLMKQFAGIVDYISDKGVDLQVNDLAYTLNCRRSQLESRGFLVAQTSSLRNEPNSLLPTIQPDRLPEKRNLTFVYTGQGAQWSGLGLELIGQFPSFRQSIRTFDRFLQTLDESVRPSWTIEQTILEKDTDDIHRADRSQAVCTAVQMAVTDLLYSWNIKPKTVIGHSSGEITAAYAAGNICYNRAILSSYLRGFSVSLCQERGGMLATSLSRDEAKNIITDMGLSGTISVACVNSPKSSTLSGDIEAIDKLLAALQDRGIFARKLKTDDKAYHSHHMQAVGLLYEELLHRFWPNSKTEGKQVWNYPARSHSGISMISSVTKALVTDMDVCAPSYWRSNLESTVEFEEAVRLVLQGGSTHFVEIGPHSTLEFPIKETANQTSNLQQPVSYMYHSALHRGKDTSVSILNLIGSLFLNGHDEILFKSILESGSDFNHEPVKVLTDLPAYPWDYSSTCAWNEPRIVAEFRNRKDARHDLLGSQIPGGSKTNKTWRNILNINEISWLKDHRLGPSIVFPAAAYIAMATEAVCQVNNIPLAECPGVTLKNISFLKAMDFHIEERPRIEIFTEMEPLRISNTTTSNKWWRFSVNSISRDASQSILHAICVASLSGDDTKVKSTRRQINIIQSSMEKQVTQAWYDKFTQEGLNWGPQFAVMEDIFCDRAKRSYIAAATTHLVREDSSPGYQNSHPKYIAHPINIDAMLQTAFVATTRGWTRNLRAKVPVSIETVEVSSPVSLDMDATKPWSMESMSESVGFGTVNINAELINQHDDVLVRMLNVRAIRFQGNARIDTNTETKMPLVRVAWKPDITALPAGPNSSFSRYLDWFEKTYSKTGIEICDLRLAGALDLITFKFPSLRILAIDCQPRTIKLFRDSLRAEHHLRRFETFNVVQIAEDGGMSIIDGNGNILSSSATKSNGEGQESQLESKFDIIITSSTKKVATVDLLSPHGFLICTQGLEQDMRQNATLEIIEEPSRNSSSVLIGRRKHTSSISAAKSPDSPTVFKVRHGQACSSLNNTLQTMLSLIFGLQVPILNLDEVSGATIQHRAIVVSTIEATAPLLSEISEDDMKRVQVLTDSASKILWITNGGLLLGNQPDYTLIRGIAGPLMLEQPALKLQIFDVDDPFTNFDATVKNIRHFMEASFSNSAPEPEVAQKDGIIHALRWEPEDVLNAQFNLKQREGMTEKALGDIGRCEVSIKEPGQMETLHFAAKEFEGLLPADHVEIHVQSIGLNAKDLYALGARVDTKGATCSCECSGIVTAIGERVTNIQVGDRVVAMAPGYFATYERFPDWAICKLEDEEDLIIASTIPIVFVTVIYSLRYCAHLQRGESVLIHSATGGVGLAAIQLAKSIGAEIFATVGNKAKKEYLVETFDIDPGHIFSSRDSSFLDGIQAMTQGRGVDVVLNSLTGDLLQDSFRACAEFGRFIEIGKKDILEHGRLDMATFGRNVSFTAVDLSSLYFSDQPAHHRRWHKLLQESMDLIRSKAALPCMPLKIFDVTNIEEAFRYFMRGTRMGKVAVSFQNPKSKLRLLPERYESKFNSSKSYLMIGCLGGLGRSLAKWMMSRGARRFVFLGRTSTDKPSARALVETLRDNGAEVKVVRGDVGIYEDVERCIQAAKTPIGGVMQGAMALHETFWGDMTPDRWHTVIRPKVQGTWHLHNALRKDGRDSQLDWFVMTSSTAGTIGAATESNYCAANAFLDAFARYRNNLGLPAIAIGYGRIAEVGYLHEHPEIEAIMDRRGIQATTEDEMIQIMDLAMAHQHPSKWQPGYDRLVNAHLLTGIDFSGLQLQRNHGYEGDIHFLSDPRASLFAAAFKRSNLSADTANRGIPSALTQGLPAEVAKVLAEGDGVTSLLDAVQGMVGKKMANLILLPQNKLRLDQRLGDFGIDSMLAAEFRTYIFHALEVDVPFMMLLDKSTTVHSLSAFVLERLKSRQKLPSE</sequence>
<dbReference type="PROSITE" id="PS52004">
    <property type="entry name" value="KS3_2"/>
    <property type="match status" value="1"/>
</dbReference>
<feature type="domain" description="Ketosynthase family 3 (KS3)" evidence="10">
    <location>
        <begin position="19"/>
        <end position="442"/>
    </location>
</feature>
<feature type="region of interest" description="C-terminal hotdog fold" evidence="9">
    <location>
        <begin position="1127"/>
        <end position="1287"/>
    </location>
</feature>
<dbReference type="Gene3D" id="3.40.47.10">
    <property type="match status" value="1"/>
</dbReference>
<feature type="region of interest" description="N-terminal hotdog fold" evidence="9">
    <location>
        <begin position="973"/>
        <end position="1111"/>
    </location>
</feature>
<evidence type="ECO:0000259" key="11">
    <source>
        <dbReference type="PROSITE" id="PS52019"/>
    </source>
</evidence>
<feature type="domain" description="PKS/mFAS DH" evidence="11">
    <location>
        <begin position="973"/>
        <end position="1287"/>
    </location>
</feature>
<dbReference type="FunFam" id="3.40.50.720:FF:000209">
    <property type="entry name" value="Polyketide synthase Pks12"/>
    <property type="match status" value="1"/>
</dbReference>
<dbReference type="OrthoDB" id="329835at2759"/>
<dbReference type="InterPro" id="IPR014031">
    <property type="entry name" value="Ketoacyl_synth_C"/>
</dbReference>
<dbReference type="VEuPathDB" id="FungiDB:TSTA_009240"/>
<keyword evidence="2" id="KW-0596">Phosphopantetheine</keyword>
<reference evidence="13" key="1">
    <citation type="journal article" date="2015" name="Genome Announc.">
        <title>Genome sequence of the AIDS-associated pathogen Penicillium marneffei (ATCC18224) and its near taxonomic relative Talaromyces stipitatus (ATCC10500).</title>
        <authorList>
            <person name="Nierman W.C."/>
            <person name="Fedorova-Abrams N.D."/>
            <person name="Andrianopoulos A."/>
        </authorList>
    </citation>
    <scope>NUCLEOTIDE SEQUENCE [LARGE SCALE GENOMIC DNA]</scope>
    <source>
        <strain evidence="13">ATCC 10500 / CBS 375.48 / QM 6759 / NRRL 1006</strain>
    </source>
</reference>
<dbReference type="InterPro" id="IPR009081">
    <property type="entry name" value="PP-bd_ACP"/>
</dbReference>
<dbReference type="GO" id="GO:0004312">
    <property type="term" value="F:fatty acid synthase activity"/>
    <property type="evidence" value="ECO:0007669"/>
    <property type="project" value="TreeGrafter"/>
</dbReference>